<dbReference type="InterPro" id="IPR011009">
    <property type="entry name" value="Kinase-like_dom_sf"/>
</dbReference>
<dbReference type="EMBL" id="CP147982">
    <property type="protein sequence ID" value="WXK78571.1"/>
    <property type="molecule type" value="Genomic_DNA"/>
</dbReference>
<organism evidence="2 3">
    <name type="scientific">Streptomyces sirii</name>
    <dbReference type="NCBI Taxonomy" id="3127701"/>
    <lineage>
        <taxon>Bacteria</taxon>
        <taxon>Bacillati</taxon>
        <taxon>Actinomycetota</taxon>
        <taxon>Actinomycetes</taxon>
        <taxon>Kitasatosporales</taxon>
        <taxon>Streptomycetaceae</taxon>
        <taxon>Streptomyces</taxon>
    </lineage>
</organism>
<sequence>MTGVLERTQFDAPSLAGAREVEDLLDRLELGRFLPGSVTSFLGRNDNWAGETVSGQRIFVKKLKVLSGTARSGVQRTLAFQSLLGRIPQEMLLAPDFLGWDEDSGVLVFRLLDGARTGAERMVDETFDESLALAAGRAIGALHSCDPSGLVVDDSPCPLPSTDLLHGLNPLLFDECSFAELQAWRLLQQDMAVMDAVAALLEEERAAPKFPAHCDLRLDQFLISDEQVWLTDWEEFRLADAARDVGSFAGEWLFRSILDIVTTRGDSQSRGDTSFADVSLTHETVIARGVAKFERLRPVIEAFCRGYREVRPVVDEGLARRAAGFAGWHLLDRLLAGAGMNARLSATARAAAGVGRTILLTPEAFIATLGLEGVS</sequence>
<name>A0ABZ2QT10_9ACTN</name>
<gene>
    <name evidence="2" type="primary">lxmK</name>
    <name evidence="2" type="ORF">WAB15_22675</name>
</gene>
<dbReference type="Pfam" id="PF01636">
    <property type="entry name" value="APH"/>
    <property type="match status" value="1"/>
</dbReference>
<dbReference type="Gene3D" id="3.90.1200.10">
    <property type="match status" value="1"/>
</dbReference>
<evidence type="ECO:0000259" key="1">
    <source>
        <dbReference type="Pfam" id="PF01636"/>
    </source>
</evidence>
<keyword evidence="3" id="KW-1185">Reference proteome</keyword>
<dbReference type="Proteomes" id="UP001626628">
    <property type="component" value="Chromosome"/>
</dbReference>
<dbReference type="SUPFAM" id="SSF56112">
    <property type="entry name" value="Protein kinase-like (PK-like)"/>
    <property type="match status" value="1"/>
</dbReference>
<proteinExistence type="predicted"/>
<evidence type="ECO:0000313" key="3">
    <source>
        <dbReference type="Proteomes" id="UP001626628"/>
    </source>
</evidence>
<accession>A0ABZ2QT10</accession>
<feature type="domain" description="Aminoglycoside phosphotransferase" evidence="1">
    <location>
        <begin position="98"/>
        <end position="255"/>
    </location>
</feature>
<dbReference type="RefSeq" id="WP_407287370.1">
    <property type="nucleotide sequence ID" value="NZ_CP147982.1"/>
</dbReference>
<evidence type="ECO:0000313" key="2">
    <source>
        <dbReference type="EMBL" id="WXK78571.1"/>
    </source>
</evidence>
<reference evidence="2 3" key="1">
    <citation type="submission" date="2024-03" db="EMBL/GenBank/DDBJ databases">
        <title>The complete genome of Streptomyces sirii sp.nov.</title>
        <authorList>
            <person name="Zakalyukina Y.V."/>
            <person name="Belik A.R."/>
            <person name="Biryukov M.V."/>
            <person name="Baturina O.A."/>
            <person name="Kabilov M.R."/>
        </authorList>
    </citation>
    <scope>NUCLEOTIDE SEQUENCE [LARGE SCALE GENOMIC DNA]</scope>
    <source>
        <strain evidence="2 3">BP-8</strain>
    </source>
</reference>
<dbReference type="InterPro" id="IPR002575">
    <property type="entry name" value="Aminoglycoside_PTrfase"/>
</dbReference>
<protein>
    <submittedName>
        <fullName evidence="2">Class V lanthionine synthetase subunit LxmK</fullName>
    </submittedName>
</protein>
<dbReference type="NCBIfam" id="NF038156">
    <property type="entry name" value="lant_syn_V_LxmK"/>
    <property type="match status" value="1"/>
</dbReference>